<name>A0A6J5PF51_9CAUD</name>
<evidence type="ECO:0000259" key="2">
    <source>
        <dbReference type="Pfam" id="PF04447"/>
    </source>
</evidence>
<organism evidence="3">
    <name type="scientific">uncultured Caudovirales phage</name>
    <dbReference type="NCBI Taxonomy" id="2100421"/>
    <lineage>
        <taxon>Viruses</taxon>
        <taxon>Duplodnaviria</taxon>
        <taxon>Heunggongvirae</taxon>
        <taxon>Uroviricota</taxon>
        <taxon>Caudoviricetes</taxon>
        <taxon>Peduoviridae</taxon>
        <taxon>Maltschvirus</taxon>
        <taxon>Maltschvirus maltsch</taxon>
    </lineage>
</organism>
<proteinExistence type="predicted"/>
<gene>
    <name evidence="3" type="ORF">UFOVP861_52</name>
</gene>
<protein>
    <recommendedName>
        <fullName evidence="2">dATP/dGTP diphosphohydrolase MazZ domain-containing protein</fullName>
    </recommendedName>
</protein>
<feature type="region of interest" description="Disordered" evidence="1">
    <location>
        <begin position="1"/>
        <end position="31"/>
    </location>
</feature>
<dbReference type="SUPFAM" id="SSF101386">
    <property type="entry name" value="all-alpha NTP pyrophosphatases"/>
    <property type="match status" value="1"/>
</dbReference>
<reference evidence="3" key="1">
    <citation type="submission" date="2020-04" db="EMBL/GenBank/DDBJ databases">
        <authorList>
            <person name="Chiriac C."/>
            <person name="Salcher M."/>
            <person name="Ghai R."/>
            <person name="Kavagutti S V."/>
        </authorList>
    </citation>
    <scope>NUCLEOTIDE SEQUENCE</scope>
</reference>
<feature type="domain" description="dATP/dGTP diphosphohydrolase MazZ" evidence="2">
    <location>
        <begin position="63"/>
        <end position="148"/>
    </location>
</feature>
<dbReference type="Pfam" id="PF04447">
    <property type="entry name" value="dATP-dGTP_PPHyd"/>
    <property type="match status" value="1"/>
</dbReference>
<feature type="compositionally biased region" description="Polar residues" evidence="1">
    <location>
        <begin position="19"/>
        <end position="31"/>
    </location>
</feature>
<dbReference type="Gene3D" id="1.10.287.1080">
    <property type="entry name" value="MazG-like"/>
    <property type="match status" value="1"/>
</dbReference>
<sequence length="149" mass="16832">MTKQKFTAKTKAMDATKTNSGPTSDPASQKITWKGEPSSVICKDLTEWFNHKRIIKNAATIQHRISQWAEKTFPNQPTSAKIDHLADEIQEVRENPNDGEELADCAILLFNLAGRAGVDLMMEVEKKFAKNRKRTWGVPDERGVVKHIE</sequence>
<dbReference type="InterPro" id="IPR007538">
    <property type="entry name" value="dATP/dGTP_dipphydrolase_MazZ"/>
</dbReference>
<evidence type="ECO:0000313" key="3">
    <source>
        <dbReference type="EMBL" id="CAB4167768.1"/>
    </source>
</evidence>
<evidence type="ECO:0000256" key="1">
    <source>
        <dbReference type="SAM" id="MobiDB-lite"/>
    </source>
</evidence>
<dbReference type="EMBL" id="LR796810">
    <property type="protein sequence ID" value="CAB4167768.1"/>
    <property type="molecule type" value="Genomic_DNA"/>
</dbReference>
<feature type="compositionally biased region" description="Low complexity" evidence="1">
    <location>
        <begin position="1"/>
        <end position="18"/>
    </location>
</feature>
<accession>A0A6J5PF51</accession>